<evidence type="ECO:0000256" key="8">
    <source>
        <dbReference type="ARBA" id="ARBA00022833"/>
    </source>
</evidence>
<reference evidence="12" key="1">
    <citation type="journal article" date="2020" name="Stud. Mycol.">
        <title>101 Dothideomycetes genomes: a test case for predicting lifestyles and emergence of pathogens.</title>
        <authorList>
            <person name="Haridas S."/>
            <person name="Albert R."/>
            <person name="Binder M."/>
            <person name="Bloem J."/>
            <person name="Labutti K."/>
            <person name="Salamov A."/>
            <person name="Andreopoulos B."/>
            <person name="Baker S."/>
            <person name="Barry K."/>
            <person name="Bills G."/>
            <person name="Bluhm B."/>
            <person name="Cannon C."/>
            <person name="Castanera R."/>
            <person name="Culley D."/>
            <person name="Daum C."/>
            <person name="Ezra D."/>
            <person name="Gonzalez J."/>
            <person name="Henrissat B."/>
            <person name="Kuo A."/>
            <person name="Liang C."/>
            <person name="Lipzen A."/>
            <person name="Lutzoni F."/>
            <person name="Magnuson J."/>
            <person name="Mondo S."/>
            <person name="Nolan M."/>
            <person name="Ohm R."/>
            <person name="Pangilinan J."/>
            <person name="Park H.-J."/>
            <person name="Ramirez L."/>
            <person name="Alfaro M."/>
            <person name="Sun H."/>
            <person name="Tritt A."/>
            <person name="Yoshinaga Y."/>
            <person name="Zwiers L.-H."/>
            <person name="Turgeon B."/>
            <person name="Goodwin S."/>
            <person name="Spatafora J."/>
            <person name="Crous P."/>
            <person name="Grigoriev I."/>
        </authorList>
    </citation>
    <scope>NUCLEOTIDE SEQUENCE</scope>
    <source>
        <strain evidence="12">CBS 122681</strain>
    </source>
</reference>
<dbReference type="OrthoDB" id="10013407at2759"/>
<dbReference type="AlphaFoldDB" id="A0A6A6TTF6"/>
<keyword evidence="5 9" id="KW-0479">Metal-binding</keyword>
<accession>A0A6A6TTF6</accession>
<evidence type="ECO:0000256" key="9">
    <source>
        <dbReference type="RuleBase" id="RU361240"/>
    </source>
</evidence>
<organism evidence="12 13">
    <name type="scientific">Lophiostoma macrostomum CBS 122681</name>
    <dbReference type="NCBI Taxonomy" id="1314788"/>
    <lineage>
        <taxon>Eukaryota</taxon>
        <taxon>Fungi</taxon>
        <taxon>Dikarya</taxon>
        <taxon>Ascomycota</taxon>
        <taxon>Pezizomycotina</taxon>
        <taxon>Dothideomycetes</taxon>
        <taxon>Pleosporomycetidae</taxon>
        <taxon>Pleosporales</taxon>
        <taxon>Lophiostomataceae</taxon>
        <taxon>Lophiostoma</taxon>
    </lineage>
</organism>
<keyword evidence="6 9" id="KW-0732">Signal</keyword>
<dbReference type="Proteomes" id="UP000799324">
    <property type="component" value="Unassembled WGS sequence"/>
</dbReference>
<dbReference type="Gene3D" id="3.40.630.10">
    <property type="entry name" value="Zn peptidases"/>
    <property type="match status" value="1"/>
</dbReference>
<evidence type="ECO:0000256" key="4">
    <source>
        <dbReference type="ARBA" id="ARBA00022670"/>
    </source>
</evidence>
<dbReference type="FunFam" id="3.40.630.10:FF:000093">
    <property type="entry name" value="Peptide hydrolase"/>
    <property type="match status" value="1"/>
</dbReference>
<dbReference type="GO" id="GO:0008235">
    <property type="term" value="F:metalloexopeptidase activity"/>
    <property type="evidence" value="ECO:0007669"/>
    <property type="project" value="InterPro"/>
</dbReference>
<dbReference type="GO" id="GO:0004177">
    <property type="term" value="F:aminopeptidase activity"/>
    <property type="evidence" value="ECO:0007669"/>
    <property type="project" value="UniProtKB-KW"/>
</dbReference>
<dbReference type="GO" id="GO:0046872">
    <property type="term" value="F:metal ion binding"/>
    <property type="evidence" value="ECO:0007669"/>
    <property type="project" value="UniProtKB-KW"/>
</dbReference>
<feature type="domain" description="Peptidase M28" evidence="11">
    <location>
        <begin position="259"/>
        <end position="468"/>
    </location>
</feature>
<dbReference type="EMBL" id="MU004289">
    <property type="protein sequence ID" value="KAF2662581.1"/>
    <property type="molecule type" value="Genomic_DNA"/>
</dbReference>
<keyword evidence="3 12" id="KW-0031">Aminopeptidase</keyword>
<keyword evidence="4 9" id="KW-0645">Protease</keyword>
<proteinExistence type="inferred from homology"/>
<evidence type="ECO:0000313" key="12">
    <source>
        <dbReference type="EMBL" id="KAF2662581.1"/>
    </source>
</evidence>
<evidence type="ECO:0000313" key="13">
    <source>
        <dbReference type="Proteomes" id="UP000799324"/>
    </source>
</evidence>
<dbReference type="InterPro" id="IPR041756">
    <property type="entry name" value="M28_SGAP-like"/>
</dbReference>
<dbReference type="Gene3D" id="3.50.30.30">
    <property type="match status" value="1"/>
</dbReference>
<dbReference type="Pfam" id="PF02225">
    <property type="entry name" value="PA"/>
    <property type="match status" value="1"/>
</dbReference>
<dbReference type="InterPro" id="IPR007484">
    <property type="entry name" value="Peptidase_M28"/>
</dbReference>
<evidence type="ECO:0000256" key="1">
    <source>
        <dbReference type="ARBA" id="ARBA00001947"/>
    </source>
</evidence>
<dbReference type="GO" id="GO:0006508">
    <property type="term" value="P:proteolysis"/>
    <property type="evidence" value="ECO:0007669"/>
    <property type="project" value="UniProtKB-KW"/>
</dbReference>
<evidence type="ECO:0000256" key="2">
    <source>
        <dbReference type="ARBA" id="ARBA00005957"/>
    </source>
</evidence>
<keyword evidence="7 9" id="KW-0378">Hydrolase</keyword>
<evidence type="ECO:0000259" key="10">
    <source>
        <dbReference type="Pfam" id="PF02225"/>
    </source>
</evidence>
<gene>
    <name evidence="12" type="ORF">K491DRAFT_700341</name>
</gene>
<evidence type="ECO:0000256" key="6">
    <source>
        <dbReference type="ARBA" id="ARBA00022729"/>
    </source>
</evidence>
<keyword evidence="8 9" id="KW-0862">Zinc</keyword>
<protein>
    <recommendedName>
        <fullName evidence="9">Peptide hydrolase</fullName>
        <ecNumber evidence="9">3.4.-.-</ecNumber>
    </recommendedName>
</protein>
<evidence type="ECO:0000256" key="3">
    <source>
        <dbReference type="ARBA" id="ARBA00022438"/>
    </source>
</evidence>
<dbReference type="CDD" id="cd02130">
    <property type="entry name" value="PA_ScAPY_like"/>
    <property type="match status" value="1"/>
</dbReference>
<dbReference type="InterPro" id="IPR045175">
    <property type="entry name" value="M28_fam"/>
</dbReference>
<dbReference type="InterPro" id="IPR046450">
    <property type="entry name" value="PA_dom_sf"/>
</dbReference>
<feature type="chain" id="PRO_5025707278" description="Peptide hydrolase" evidence="9">
    <location>
        <begin position="18"/>
        <end position="514"/>
    </location>
</feature>
<name>A0A6A6TTF6_9PLEO</name>
<feature type="signal peptide" evidence="9">
    <location>
        <begin position="1"/>
        <end position="17"/>
    </location>
</feature>
<evidence type="ECO:0000259" key="11">
    <source>
        <dbReference type="Pfam" id="PF04389"/>
    </source>
</evidence>
<dbReference type="SUPFAM" id="SSF52025">
    <property type="entry name" value="PA domain"/>
    <property type="match status" value="1"/>
</dbReference>
<comment type="cofactor">
    <cofactor evidence="1">
        <name>Zn(2+)</name>
        <dbReference type="ChEBI" id="CHEBI:29105"/>
    </cofactor>
</comment>
<dbReference type="SUPFAM" id="SSF53187">
    <property type="entry name" value="Zn-dependent exopeptidases"/>
    <property type="match status" value="1"/>
</dbReference>
<dbReference type="EC" id="3.4.-.-" evidence="9"/>
<evidence type="ECO:0000256" key="5">
    <source>
        <dbReference type="ARBA" id="ARBA00022723"/>
    </source>
</evidence>
<dbReference type="PANTHER" id="PTHR12147">
    <property type="entry name" value="METALLOPEPTIDASE M28 FAMILY MEMBER"/>
    <property type="match status" value="1"/>
</dbReference>
<sequence length="514" mass="55357">MVNSAFVLGVTIAGASALQIPFLSTSDQAPVRAGDDPKPLVNSSALQDLISGDRLMIKAKTLYEIAKLGEHEYNHPTRVIGSEGHVGTLGYIYETILQLGGYYHISNQSFPAVAGQVFESRLVLGDAVSKSAAPMGLTPPTNNKQPVHGDLVLVDNEGCQSTDFPDAVAGNIALIKRGTCPFGTKSENAGTKGAVAAVVYNYEKDGVQGTLGQPSKSHVATFGLSGEEAEPVIKKLGKGEKVDAIAYIDSSVDTIHTNNIIAQTTEGDPENCVMLGAHSDSVAEGPGINDDGSGSISLLEVATQLTKFNVSNCVRFAWWAGEEEGLLGSDYYVYSLSKEENQKIRLFMDYDMMASPNFAYQIYNATNAANPAGSEELRDLYINWYKDQGLNYSFIPFDGRSDYDGFIRNGIPGGGIATGAEGIKTDQEEKEFGGRAGDWYDPCYHQLCDDVGNVNVTAWVVNTKLIAHSVATYARSLEGFPKRSLNAHSGPETSSFQLNDYDSQVRYHGSKMFI</sequence>
<dbReference type="PANTHER" id="PTHR12147:SF17">
    <property type="entry name" value="AMINOPEPTIDASE Y"/>
    <property type="match status" value="1"/>
</dbReference>
<evidence type="ECO:0000256" key="7">
    <source>
        <dbReference type="ARBA" id="ARBA00022801"/>
    </source>
</evidence>
<feature type="domain" description="PA" evidence="10">
    <location>
        <begin position="147"/>
        <end position="230"/>
    </location>
</feature>
<dbReference type="Pfam" id="PF04389">
    <property type="entry name" value="Peptidase_M28"/>
    <property type="match status" value="1"/>
</dbReference>
<dbReference type="InterPro" id="IPR003137">
    <property type="entry name" value="PA_domain"/>
</dbReference>
<dbReference type="CDD" id="cd03876">
    <property type="entry name" value="M28_SGAP_like"/>
    <property type="match status" value="1"/>
</dbReference>
<keyword evidence="13" id="KW-1185">Reference proteome</keyword>
<comment type="similarity">
    <text evidence="2">Belongs to the peptidase M28 family. M28A subfamily.</text>
</comment>